<comment type="caution">
    <text evidence="2">The sequence shown here is derived from an EMBL/GenBank/DDBJ whole genome shotgun (WGS) entry which is preliminary data.</text>
</comment>
<dbReference type="Proteomes" id="UP000014028">
    <property type="component" value="Unassembled WGS sequence"/>
</dbReference>
<sequence>MFHFKKISLFFIVILYIVVINLGYIYFVSPSYAYLGYTFSPPPMTALIIATILILVVAMCASISVQAPSDFIFWFLFSILYIPIMYIPLYSVLSIQLGKLTVYPVYITITLSMLGLIWIKKIPSININIFYISNKAFFTIFFALYFSILTVIVRKFGFHFNLVGLDEVYELRYSYREVKDIFSTYAITWMTKCLGPTLLTLGFFKKKVSFVFLGLFSQIMVYSISGHKSVLFSTLLLIVLFFCLKKTGENFSLKFIGTITAGLLLFICIDVVYSSDILTSLFLRRFIVTPGLLLGMYYEFFSFHPKALYAYSIFRDFLENPYATPPAFTIGLTYFGDENVSANANLWADGFANFGIMGICMVSILLIGIAYICNCIMLKFKNVSMICLIIAMPIWALTDTSLLTTITTHGLLINILILYFLPPNQEIGPRGRTTSVLLQSFEKKE</sequence>
<dbReference type="RefSeq" id="WP_016122914.1">
    <property type="nucleotide sequence ID" value="NZ_KB976831.1"/>
</dbReference>
<feature type="transmembrane region" description="Helical" evidence="1">
    <location>
        <begin position="181"/>
        <end position="201"/>
    </location>
</feature>
<feature type="transmembrane region" description="Helical" evidence="1">
    <location>
        <begin position="208"/>
        <end position="224"/>
    </location>
</feature>
<gene>
    <name evidence="2" type="ORF">IKC_05714</name>
</gene>
<evidence type="ECO:0000256" key="1">
    <source>
        <dbReference type="SAM" id="Phobius"/>
    </source>
</evidence>
<evidence type="ECO:0000313" key="3">
    <source>
        <dbReference type="Proteomes" id="UP000014028"/>
    </source>
</evidence>
<dbReference type="AlphaFoldDB" id="A0A9W5R5Y1"/>
<feature type="transmembrane region" description="Helical" evidence="1">
    <location>
        <begin position="255"/>
        <end position="273"/>
    </location>
</feature>
<feature type="transmembrane region" description="Helical" evidence="1">
    <location>
        <begin position="47"/>
        <end position="65"/>
    </location>
</feature>
<reference evidence="2 3" key="1">
    <citation type="submission" date="2012-12" db="EMBL/GenBank/DDBJ databases">
        <title>The Genome Sequence of Bacillus cereus VD184.</title>
        <authorList>
            <consortium name="The Broad Institute Genome Sequencing Platform"/>
            <consortium name="The Broad Institute Genome Sequencing Center for Infectious Disease"/>
            <person name="Feldgarden M."/>
            <person name="Van der Auwera G.A."/>
            <person name="Mahillon J."/>
            <person name="Duprez V."/>
            <person name="Timmery S."/>
            <person name="Mattelet C."/>
            <person name="Dierick K."/>
            <person name="Sun M."/>
            <person name="Yu Z."/>
            <person name="Zhu L."/>
            <person name="Hu X."/>
            <person name="Shank E.B."/>
            <person name="Swiecicka I."/>
            <person name="Hansen B.M."/>
            <person name="Andrup L."/>
            <person name="Walker B."/>
            <person name="Young S.K."/>
            <person name="Zeng Q."/>
            <person name="Gargeya S."/>
            <person name="Fitzgerald M."/>
            <person name="Haas B."/>
            <person name="Abouelleil A."/>
            <person name="Alvarado L."/>
            <person name="Arachchi H.M."/>
            <person name="Berlin A.M."/>
            <person name="Chapman S.B."/>
            <person name="Dewar J."/>
            <person name="Goldberg J."/>
            <person name="Griggs A."/>
            <person name="Gujja S."/>
            <person name="Hansen M."/>
            <person name="Howarth C."/>
            <person name="Imamovic A."/>
            <person name="Larimer J."/>
            <person name="McCowan C."/>
            <person name="Murphy C."/>
            <person name="Neiman D."/>
            <person name="Pearson M."/>
            <person name="Priest M."/>
            <person name="Roberts A."/>
            <person name="Saif S."/>
            <person name="Shea T."/>
            <person name="Sisk P."/>
            <person name="Sykes S."/>
            <person name="Wortman J."/>
            <person name="Nusbaum C."/>
            <person name="Birren B."/>
        </authorList>
    </citation>
    <scope>NUCLEOTIDE SEQUENCE [LARGE SCALE GENOMIC DNA]</scope>
    <source>
        <strain evidence="2 3">VD184</strain>
    </source>
</reference>
<dbReference type="EMBL" id="AHFK01000046">
    <property type="protein sequence ID" value="EOQ11115.1"/>
    <property type="molecule type" value="Genomic_DNA"/>
</dbReference>
<evidence type="ECO:0000313" key="2">
    <source>
        <dbReference type="EMBL" id="EOQ11115.1"/>
    </source>
</evidence>
<keyword evidence="1" id="KW-0812">Transmembrane</keyword>
<feature type="transmembrane region" description="Helical" evidence="1">
    <location>
        <begin position="7"/>
        <end position="27"/>
    </location>
</feature>
<feature type="transmembrane region" description="Helical" evidence="1">
    <location>
        <begin position="351"/>
        <end position="373"/>
    </location>
</feature>
<feature type="transmembrane region" description="Helical" evidence="1">
    <location>
        <begin position="380"/>
        <end position="396"/>
    </location>
</feature>
<feature type="transmembrane region" description="Helical" evidence="1">
    <location>
        <begin position="101"/>
        <end position="119"/>
    </location>
</feature>
<feature type="transmembrane region" description="Helical" evidence="1">
    <location>
        <begin position="402"/>
        <end position="421"/>
    </location>
</feature>
<keyword evidence="1" id="KW-0472">Membrane</keyword>
<name>A0A9W5R5Y1_BACCE</name>
<organism evidence="2 3">
    <name type="scientific">Bacillus cereus VD184</name>
    <dbReference type="NCBI Taxonomy" id="1053242"/>
    <lineage>
        <taxon>Bacteria</taxon>
        <taxon>Bacillati</taxon>
        <taxon>Bacillota</taxon>
        <taxon>Bacilli</taxon>
        <taxon>Bacillales</taxon>
        <taxon>Bacillaceae</taxon>
        <taxon>Bacillus</taxon>
        <taxon>Bacillus cereus group</taxon>
    </lineage>
</organism>
<feature type="transmembrane region" description="Helical" evidence="1">
    <location>
        <begin position="230"/>
        <end position="248"/>
    </location>
</feature>
<feature type="transmembrane region" description="Helical" evidence="1">
    <location>
        <begin position="72"/>
        <end position="95"/>
    </location>
</feature>
<accession>A0A9W5R5Y1</accession>
<proteinExistence type="predicted"/>
<feature type="transmembrane region" description="Helical" evidence="1">
    <location>
        <begin position="131"/>
        <end position="153"/>
    </location>
</feature>
<keyword evidence="1" id="KW-1133">Transmembrane helix</keyword>
<protein>
    <submittedName>
        <fullName evidence="2">Uncharacterized protein</fullName>
    </submittedName>
</protein>